<dbReference type="RefSeq" id="WP_208429186.1">
    <property type="nucleotide sequence ID" value="NZ_JAEPRJ010000001.1"/>
</dbReference>
<name>A0ABS1J0Y9_9FIRM</name>
<evidence type="ECO:0000313" key="3">
    <source>
        <dbReference type="Proteomes" id="UP000604730"/>
    </source>
</evidence>
<dbReference type="EMBL" id="JAEPRJ010000001">
    <property type="protein sequence ID" value="MBK5897720.1"/>
    <property type="molecule type" value="Genomic_DNA"/>
</dbReference>
<sequence length="78" mass="8601">MRAKEAKIVVTFSNTTDAMKMENLCEEKNVPGRMIPVPKVISAGCGLAWCSAPENEDRIREVLKEAGLKEQAIHSCLI</sequence>
<reference evidence="2 3" key="1">
    <citation type="submission" date="2021-01" db="EMBL/GenBank/DDBJ databases">
        <title>Isolation and description of Catonella massiliensis sp. nov., a novel Catonella species, isolated from a stable periodontitis subject.</title>
        <authorList>
            <person name="Antezack A."/>
            <person name="Boxberger M."/>
            <person name="La Scola B."/>
            <person name="Monnet-Corti V."/>
        </authorList>
    </citation>
    <scope>NUCLEOTIDE SEQUENCE [LARGE SCALE GENOMIC DNA]</scope>
    <source>
        <strain evidence="2 3">Marseille-Q4567</strain>
    </source>
</reference>
<gene>
    <name evidence="2" type="ORF">JJN12_08020</name>
</gene>
<evidence type="ECO:0000259" key="1">
    <source>
        <dbReference type="Pfam" id="PF11823"/>
    </source>
</evidence>
<feature type="domain" description="Putative Se/S carrier protein-like" evidence="1">
    <location>
        <begin position="8"/>
        <end position="74"/>
    </location>
</feature>
<accession>A0ABS1J0Y9</accession>
<dbReference type="Pfam" id="PF11823">
    <property type="entry name" value="Se_S_carrier"/>
    <property type="match status" value="1"/>
</dbReference>
<organism evidence="2 3">
    <name type="scientific">Catonella massiliensis</name>
    <dbReference type="NCBI Taxonomy" id="2799636"/>
    <lineage>
        <taxon>Bacteria</taxon>
        <taxon>Bacillati</taxon>
        <taxon>Bacillota</taxon>
        <taxon>Clostridia</taxon>
        <taxon>Lachnospirales</taxon>
        <taxon>Lachnospiraceae</taxon>
        <taxon>Catonella</taxon>
    </lineage>
</organism>
<dbReference type="Proteomes" id="UP000604730">
    <property type="component" value="Unassembled WGS sequence"/>
</dbReference>
<protein>
    <submittedName>
        <fullName evidence="2">DUF3343 domain-containing protein</fullName>
    </submittedName>
</protein>
<keyword evidence="3" id="KW-1185">Reference proteome</keyword>
<proteinExistence type="predicted"/>
<comment type="caution">
    <text evidence="2">The sequence shown here is derived from an EMBL/GenBank/DDBJ whole genome shotgun (WGS) entry which is preliminary data.</text>
</comment>
<dbReference type="InterPro" id="IPR021778">
    <property type="entry name" value="Se/S_carrier-like"/>
</dbReference>
<evidence type="ECO:0000313" key="2">
    <source>
        <dbReference type="EMBL" id="MBK5897720.1"/>
    </source>
</evidence>